<dbReference type="Proteomes" id="UP001324287">
    <property type="component" value="Chromosome"/>
</dbReference>
<dbReference type="RefSeq" id="WP_324274731.1">
    <property type="nucleotide sequence ID" value="NZ_CP141261.1"/>
</dbReference>
<evidence type="ECO:0000313" key="5">
    <source>
        <dbReference type="Proteomes" id="UP001324287"/>
    </source>
</evidence>
<sequence length="105" mass="11453">MLTAMFGHLTAAQEDMTSLYKVAQSTSRLLLAAGDLITGWLLVRQSEVALAALAGEVGSADRHFYEGKLAATRFFCTQVLPRLTSERTIVENTDNALMEIDEAAF</sequence>
<keyword evidence="2" id="KW-0560">Oxidoreductase</keyword>
<evidence type="ECO:0000313" key="4">
    <source>
        <dbReference type="EMBL" id="WRL63396.1"/>
    </source>
</evidence>
<dbReference type="InterPro" id="IPR052166">
    <property type="entry name" value="Diverse_Acyl-CoA_DH"/>
</dbReference>
<comment type="cofactor">
    <cofactor evidence="1">
        <name>FAD</name>
        <dbReference type="ChEBI" id="CHEBI:57692"/>
    </cofactor>
</comment>
<gene>
    <name evidence="4" type="ORF">U6N30_27240</name>
</gene>
<dbReference type="EMBL" id="CP141261">
    <property type="protein sequence ID" value="WRL63396.1"/>
    <property type="molecule type" value="Genomic_DNA"/>
</dbReference>
<evidence type="ECO:0000256" key="1">
    <source>
        <dbReference type="ARBA" id="ARBA00001974"/>
    </source>
</evidence>
<name>A0ABZ1AZN6_9ACTN</name>
<protein>
    <submittedName>
        <fullName evidence="4">Acyl-CoA dehydrogenase C-terminal domain-containing protein</fullName>
    </submittedName>
</protein>
<proteinExistence type="predicted"/>
<evidence type="ECO:0000259" key="3">
    <source>
        <dbReference type="Pfam" id="PF12806"/>
    </source>
</evidence>
<organism evidence="4 5">
    <name type="scientific">Blastococcus brunescens</name>
    <dbReference type="NCBI Taxonomy" id="1564165"/>
    <lineage>
        <taxon>Bacteria</taxon>
        <taxon>Bacillati</taxon>
        <taxon>Actinomycetota</taxon>
        <taxon>Actinomycetes</taxon>
        <taxon>Geodermatophilales</taxon>
        <taxon>Geodermatophilaceae</taxon>
        <taxon>Blastococcus</taxon>
    </lineage>
</organism>
<dbReference type="InterPro" id="IPR025878">
    <property type="entry name" value="Acyl-CoA_dh-like_C_dom"/>
</dbReference>
<keyword evidence="5" id="KW-1185">Reference proteome</keyword>
<reference evidence="4 5" key="1">
    <citation type="submission" date="2023-12" db="EMBL/GenBank/DDBJ databases">
        <title>Blastococcus brunescens sp. nov., an actonobacterium isolated from sandstone collected in sahara desert.</title>
        <authorList>
            <person name="Gtari M."/>
            <person name="Ghodhbane F."/>
        </authorList>
    </citation>
    <scope>NUCLEOTIDE SEQUENCE [LARGE SCALE GENOMIC DNA]</scope>
    <source>
        <strain evidence="4 5">BMG 8361</strain>
    </source>
</reference>
<feature type="domain" description="Acetyl-CoA dehydrogenase-like C-terminal" evidence="3">
    <location>
        <begin position="5"/>
        <end position="101"/>
    </location>
</feature>
<dbReference type="Pfam" id="PF12806">
    <property type="entry name" value="Acyl-CoA_dh_C"/>
    <property type="match status" value="1"/>
</dbReference>
<dbReference type="PANTHER" id="PTHR42803">
    <property type="entry name" value="ACYL-COA DEHYDROGENASE"/>
    <property type="match status" value="1"/>
</dbReference>
<accession>A0ABZ1AZN6</accession>
<evidence type="ECO:0000256" key="2">
    <source>
        <dbReference type="ARBA" id="ARBA00023002"/>
    </source>
</evidence>
<dbReference type="PANTHER" id="PTHR42803:SF1">
    <property type="entry name" value="BROAD-SPECIFICITY LINEAR ACYL-COA DEHYDROGENASE FADE5"/>
    <property type="match status" value="1"/>
</dbReference>